<accession>A0A975GMI6</accession>
<organism evidence="1 2">
    <name type="scientific">Desulfonema magnum</name>
    <dbReference type="NCBI Taxonomy" id="45655"/>
    <lineage>
        <taxon>Bacteria</taxon>
        <taxon>Pseudomonadati</taxon>
        <taxon>Thermodesulfobacteriota</taxon>
        <taxon>Desulfobacteria</taxon>
        <taxon>Desulfobacterales</taxon>
        <taxon>Desulfococcaceae</taxon>
        <taxon>Desulfonema</taxon>
    </lineage>
</organism>
<proteinExistence type="predicted"/>
<name>A0A975GMI6_9BACT</name>
<reference evidence="1" key="1">
    <citation type="journal article" date="2021" name="Microb. Physiol.">
        <title>Proteogenomic Insights into the Physiology of Marine, Sulfate-Reducing, Filamentous Desulfonema limicola and Desulfonema magnum.</title>
        <authorList>
            <person name="Schnaars V."/>
            <person name="Wohlbrand L."/>
            <person name="Scheve S."/>
            <person name="Hinrichs C."/>
            <person name="Reinhardt R."/>
            <person name="Rabus R."/>
        </authorList>
    </citation>
    <scope>NUCLEOTIDE SEQUENCE</scope>
    <source>
        <strain evidence="1">4be13</strain>
    </source>
</reference>
<dbReference type="KEGG" id="dmm:dnm_027240"/>
<dbReference type="Proteomes" id="UP000663722">
    <property type="component" value="Chromosome"/>
</dbReference>
<keyword evidence="2" id="KW-1185">Reference proteome</keyword>
<sequence length="45" mass="5393">MFSKNSVQYYKQDTDSIEKISMLIEVWEIIYLMTGSKSKTFQRKP</sequence>
<dbReference type="AlphaFoldDB" id="A0A975GMI6"/>
<gene>
    <name evidence="1" type="ORF">dnm_027240</name>
</gene>
<protein>
    <submittedName>
        <fullName evidence="1">Uncharacterized protein</fullName>
    </submittedName>
</protein>
<evidence type="ECO:0000313" key="2">
    <source>
        <dbReference type="Proteomes" id="UP000663722"/>
    </source>
</evidence>
<dbReference type="EMBL" id="CP061800">
    <property type="protein sequence ID" value="QTA86700.1"/>
    <property type="molecule type" value="Genomic_DNA"/>
</dbReference>
<evidence type="ECO:0000313" key="1">
    <source>
        <dbReference type="EMBL" id="QTA86700.1"/>
    </source>
</evidence>